<evidence type="ECO:0000256" key="2">
    <source>
        <dbReference type="ARBA" id="ARBA00005297"/>
    </source>
</evidence>
<evidence type="ECO:0000259" key="6">
    <source>
        <dbReference type="Pfam" id="PF00425"/>
    </source>
</evidence>
<dbReference type="EMBL" id="SELH01000025">
    <property type="protein sequence ID" value="TWP26597.1"/>
    <property type="molecule type" value="Genomic_DNA"/>
</dbReference>
<accession>A0A563D902</accession>
<dbReference type="RefSeq" id="WP_146263017.1">
    <property type="nucleotide sequence ID" value="NZ_SELG01000041.1"/>
</dbReference>
<dbReference type="InterPro" id="IPR005801">
    <property type="entry name" value="ADC_synthase"/>
</dbReference>
<dbReference type="InterPro" id="IPR004561">
    <property type="entry name" value="IsoChor_synthase"/>
</dbReference>
<dbReference type="PANTHER" id="PTHR42839:SF2">
    <property type="entry name" value="ISOCHORISMATE SYNTHASE ENTC"/>
    <property type="match status" value="1"/>
</dbReference>
<dbReference type="Proteomes" id="UP000319499">
    <property type="component" value="Unassembled WGS sequence"/>
</dbReference>
<protein>
    <recommendedName>
        <fullName evidence="3">isochorismate synthase</fullName>
        <ecNumber evidence="3">5.4.4.2</ecNumber>
    </recommendedName>
    <alternativeName>
        <fullName evidence="5">Isochorismate mutase</fullName>
    </alternativeName>
</protein>
<comment type="catalytic activity">
    <reaction evidence="1">
        <text>chorismate = isochorismate</text>
        <dbReference type="Rhea" id="RHEA:18985"/>
        <dbReference type="ChEBI" id="CHEBI:29748"/>
        <dbReference type="ChEBI" id="CHEBI:29780"/>
        <dbReference type="EC" id="5.4.4.2"/>
    </reaction>
</comment>
<evidence type="ECO:0000256" key="3">
    <source>
        <dbReference type="ARBA" id="ARBA00012824"/>
    </source>
</evidence>
<dbReference type="EC" id="5.4.4.2" evidence="3"/>
<dbReference type="Gene3D" id="3.60.120.10">
    <property type="entry name" value="Anthranilate synthase"/>
    <property type="match status" value="1"/>
</dbReference>
<keyword evidence="8" id="KW-1185">Reference proteome</keyword>
<dbReference type="OrthoDB" id="9806579at2"/>
<proteinExistence type="inferred from homology"/>
<evidence type="ECO:0000256" key="5">
    <source>
        <dbReference type="ARBA" id="ARBA00041564"/>
    </source>
</evidence>
<evidence type="ECO:0000256" key="4">
    <source>
        <dbReference type="ARBA" id="ARBA00023235"/>
    </source>
</evidence>
<dbReference type="InterPro" id="IPR015890">
    <property type="entry name" value="Chorismate_C"/>
</dbReference>
<organism evidence="7 8">
    <name type="scientific">Apibacter muscae</name>
    <dbReference type="NCBI Taxonomy" id="2509004"/>
    <lineage>
        <taxon>Bacteria</taxon>
        <taxon>Pseudomonadati</taxon>
        <taxon>Bacteroidota</taxon>
        <taxon>Flavobacteriia</taxon>
        <taxon>Flavobacteriales</taxon>
        <taxon>Weeksellaceae</taxon>
        <taxon>Apibacter</taxon>
    </lineage>
</organism>
<sequence length="324" mass="37405">MYKLPFAIIRLPKCSKYFLIENDKNGSNLYKFNSFNNSKQYILSYHNLIELHKPEFKNLNFSLSKSEEVKILNKNDYITLVNKTIDYIKNSNALKIVISRNLWLSRSNINPINSFLALCDANPNSFCHLSVWNNDEIWIGSTPEILGYYDNSIFKTMALAGTLPNKNSYHWSEKEIYEQKLVSDYIYQILNIYCDNISILGPETYGLNHIKHLVTHFSSQIKNDKSIYELINALHPTPAVCGLPLNLSKKFIDENEGYDRDFYAGFIGLEDISFKKYFVNLRCGKLFSNGALLFVGGGITAQSNPEKEWYETEMKSKIIVECLK</sequence>
<dbReference type="NCBIfam" id="TIGR00543">
    <property type="entry name" value="isochor_syn"/>
    <property type="match status" value="1"/>
</dbReference>
<comment type="caution">
    <text evidence="7">The sequence shown here is derived from an EMBL/GenBank/DDBJ whole genome shotgun (WGS) entry which is preliminary data.</text>
</comment>
<reference evidence="7 8" key="1">
    <citation type="submission" date="2019-02" db="EMBL/GenBank/DDBJ databases">
        <title>Apibacter muscae sp. nov.: a novel member of the house fly microbiota.</title>
        <authorList>
            <person name="Park R."/>
        </authorList>
    </citation>
    <scope>NUCLEOTIDE SEQUENCE [LARGE SCALE GENOMIC DNA]</scope>
    <source>
        <strain evidence="7 8">AL1</strain>
    </source>
</reference>
<comment type="similarity">
    <text evidence="2">Belongs to the isochorismate synthase family.</text>
</comment>
<dbReference type="PANTHER" id="PTHR42839">
    <property type="entry name" value="ISOCHORISMATE SYNTHASE ENTC"/>
    <property type="match status" value="1"/>
</dbReference>
<dbReference type="AlphaFoldDB" id="A0A563D902"/>
<keyword evidence="4 7" id="KW-0413">Isomerase</keyword>
<feature type="domain" description="Chorismate-utilising enzyme C-terminal" evidence="6">
    <location>
        <begin position="74"/>
        <end position="315"/>
    </location>
</feature>
<evidence type="ECO:0000313" key="7">
    <source>
        <dbReference type="EMBL" id="TWP26597.1"/>
    </source>
</evidence>
<evidence type="ECO:0000256" key="1">
    <source>
        <dbReference type="ARBA" id="ARBA00000799"/>
    </source>
</evidence>
<gene>
    <name evidence="7" type="ORF">ETU09_08525</name>
</gene>
<dbReference type="Pfam" id="PF00425">
    <property type="entry name" value="Chorismate_bind"/>
    <property type="match status" value="1"/>
</dbReference>
<evidence type="ECO:0000313" key="8">
    <source>
        <dbReference type="Proteomes" id="UP000319499"/>
    </source>
</evidence>
<dbReference type="SUPFAM" id="SSF56322">
    <property type="entry name" value="ADC synthase"/>
    <property type="match status" value="1"/>
</dbReference>
<dbReference type="GO" id="GO:0008909">
    <property type="term" value="F:isochorismate synthase activity"/>
    <property type="evidence" value="ECO:0007669"/>
    <property type="project" value="UniProtKB-EC"/>
</dbReference>
<name>A0A563D902_9FLAO</name>